<dbReference type="InterPro" id="IPR001179">
    <property type="entry name" value="PPIase_FKBP_dom"/>
</dbReference>
<dbReference type="SMART" id="SM00028">
    <property type="entry name" value="TPR"/>
    <property type="match status" value="3"/>
</dbReference>
<sequence>MSDILNDHDMDGDLALEDEFAEAVDEVGKEIDVSKDGGVRKIIKKVGAGYEVPEKGDKVTVHYTGTLEDGTKFDSSRDRDDPFTFTLGQGQVIKGWDLSVATMKKGESATVIIRGDYGYGAAGSPPKIPANATLHFDIELLSWRSDKDLTGDGGVIKTILAEGKGWANPGKDDVITLELKATSLEGTDTVYTSPEGGYQVTLASGGADAPFFCRALEVALPKMKKGERATLVVKPQYGPVQGPGAGEALEIEVTLVDWQKVERLPGGVVKRTLVSTDEWQTPNEGATVTLAYTARLAVDGTVFDERTTESPLVVETDADALPEGLEAAVMKMKKGEKCVVMVPAALAYGSEGSDQPMARVPADVDVEYEVTLVDQKQAKGSWEMSTPEKIAAAIARKEKGNAYFKAGRVGRAVRQWNQAEEIIKYDDAFSAEEKEESRAVKKSVQLNLAAAHLKEGSWTEARKAATSVLDHDSFNLKALFRRAQAYLGTFDFVEAEQDIKKGLGVDPNNADFNALHRKWKVAQAAAGKAEAKLYSKMFAPRPSAARPQAAEAAPAAEVAPAPEPIAAV</sequence>
<evidence type="ECO:0000256" key="9">
    <source>
        <dbReference type="SAM" id="MobiDB-lite"/>
    </source>
</evidence>
<dbReference type="AlphaFoldDB" id="A0A1D1ZYG6"/>
<keyword evidence="4 8" id="KW-0802">TPR repeat</keyword>
<evidence type="ECO:0000256" key="8">
    <source>
        <dbReference type="PROSITE-ProRule" id="PRU00339"/>
    </source>
</evidence>
<feature type="region of interest" description="Disordered" evidence="9">
    <location>
        <begin position="544"/>
        <end position="568"/>
    </location>
</feature>
<dbReference type="Gene3D" id="3.10.50.40">
    <property type="match status" value="3"/>
</dbReference>
<proteinExistence type="predicted"/>
<keyword evidence="6 7" id="KW-0413">Isomerase</keyword>
<dbReference type="Gene3D" id="1.25.40.10">
    <property type="entry name" value="Tetratricopeptide repeat domain"/>
    <property type="match status" value="1"/>
</dbReference>
<dbReference type="SUPFAM" id="SSF54534">
    <property type="entry name" value="FKBP-like"/>
    <property type="match status" value="3"/>
</dbReference>
<evidence type="ECO:0000313" key="11">
    <source>
        <dbReference type="EMBL" id="JAT71990.1"/>
    </source>
</evidence>
<reference evidence="11" key="1">
    <citation type="submission" date="2015-08" db="EMBL/GenBank/DDBJ databases">
        <authorList>
            <person name="Babu N.S."/>
            <person name="Beckwith C.J."/>
            <person name="Beseler K.G."/>
            <person name="Brison A."/>
            <person name="Carone J.V."/>
            <person name="Caskin T.P."/>
            <person name="Diamond M."/>
            <person name="Durham M.E."/>
            <person name="Foxe J.M."/>
            <person name="Go M."/>
            <person name="Henderson B.A."/>
            <person name="Jones I.B."/>
            <person name="McGettigan J.A."/>
            <person name="Micheletti S.J."/>
            <person name="Nasrallah M.E."/>
            <person name="Ortiz D."/>
            <person name="Piller C.R."/>
            <person name="Privatt S.R."/>
            <person name="Schneider S.L."/>
            <person name="Sharp S."/>
            <person name="Smith T.C."/>
            <person name="Stanton J.D."/>
            <person name="Ullery H.E."/>
            <person name="Wilson R.J."/>
            <person name="Serrano M.G."/>
            <person name="Buck G."/>
            <person name="Lee V."/>
            <person name="Wang Y."/>
            <person name="Carvalho R."/>
            <person name="Voegtly L."/>
            <person name="Shi R."/>
            <person name="Duckworth R."/>
            <person name="Johnson A."/>
            <person name="Loviza R."/>
            <person name="Walstead R."/>
            <person name="Shah Z."/>
            <person name="Kiflezghi M."/>
            <person name="Wade K."/>
            <person name="Ball S.L."/>
            <person name="Bradley K.W."/>
            <person name="Asai D.J."/>
            <person name="Bowman C.A."/>
            <person name="Russell D.A."/>
            <person name="Pope W.H."/>
            <person name="Jacobs-Sera D."/>
            <person name="Hendrix R.W."/>
            <person name="Hatfull G.F."/>
        </authorList>
    </citation>
    <scope>NUCLEOTIDE SEQUENCE</scope>
</reference>
<feature type="domain" description="PPIase FKBP-type" evidence="10">
    <location>
        <begin position="56"/>
        <end position="144"/>
    </location>
</feature>
<keyword evidence="5 7" id="KW-0697">Rotamase</keyword>
<dbReference type="SUPFAM" id="SSF48452">
    <property type="entry name" value="TPR-like"/>
    <property type="match status" value="1"/>
</dbReference>
<evidence type="ECO:0000256" key="1">
    <source>
        <dbReference type="ARBA" id="ARBA00000971"/>
    </source>
</evidence>
<accession>A0A1D1ZYG6</accession>
<dbReference type="InterPro" id="IPR011990">
    <property type="entry name" value="TPR-like_helical_dom_sf"/>
</dbReference>
<keyword evidence="3" id="KW-0677">Repeat</keyword>
<dbReference type="PANTHER" id="PTHR46512">
    <property type="entry name" value="PEPTIDYLPROLYL ISOMERASE"/>
    <property type="match status" value="1"/>
</dbReference>
<name>A0A1D1ZYG6_AUXPR</name>
<dbReference type="GO" id="GO:0003755">
    <property type="term" value="F:peptidyl-prolyl cis-trans isomerase activity"/>
    <property type="evidence" value="ECO:0007669"/>
    <property type="project" value="UniProtKB-KW"/>
</dbReference>
<evidence type="ECO:0000256" key="6">
    <source>
        <dbReference type="ARBA" id="ARBA00023235"/>
    </source>
</evidence>
<dbReference type="PROSITE" id="PS50059">
    <property type="entry name" value="FKBP_PPIASE"/>
    <property type="match status" value="2"/>
</dbReference>
<dbReference type="PROSITE" id="PS50005">
    <property type="entry name" value="TPR"/>
    <property type="match status" value="1"/>
</dbReference>
<dbReference type="Pfam" id="PF00254">
    <property type="entry name" value="FKBP_C"/>
    <property type="match status" value="2"/>
</dbReference>
<evidence type="ECO:0000256" key="4">
    <source>
        <dbReference type="ARBA" id="ARBA00022803"/>
    </source>
</evidence>
<dbReference type="PANTHER" id="PTHR46512:SF9">
    <property type="entry name" value="PEPTIDYLPROLYL ISOMERASE"/>
    <property type="match status" value="1"/>
</dbReference>
<feature type="repeat" description="TPR" evidence="8">
    <location>
        <begin position="476"/>
        <end position="509"/>
    </location>
</feature>
<dbReference type="InterPro" id="IPR019734">
    <property type="entry name" value="TPR_rpt"/>
</dbReference>
<feature type="domain" description="PPIase FKBP-type" evidence="10">
    <location>
        <begin position="285"/>
        <end position="376"/>
    </location>
</feature>
<evidence type="ECO:0000256" key="3">
    <source>
        <dbReference type="ARBA" id="ARBA00022737"/>
    </source>
</evidence>
<comment type="catalytic activity">
    <reaction evidence="1 7">
        <text>[protein]-peptidylproline (omega=180) = [protein]-peptidylproline (omega=0)</text>
        <dbReference type="Rhea" id="RHEA:16237"/>
        <dbReference type="Rhea" id="RHEA-COMP:10747"/>
        <dbReference type="Rhea" id="RHEA-COMP:10748"/>
        <dbReference type="ChEBI" id="CHEBI:83833"/>
        <dbReference type="ChEBI" id="CHEBI:83834"/>
        <dbReference type="EC" id="5.2.1.8"/>
    </reaction>
</comment>
<protein>
    <recommendedName>
        <fullName evidence="2 7">peptidylprolyl isomerase</fullName>
        <ecNumber evidence="2 7">5.2.1.8</ecNumber>
    </recommendedName>
</protein>
<evidence type="ECO:0000256" key="7">
    <source>
        <dbReference type="PROSITE-ProRule" id="PRU00277"/>
    </source>
</evidence>
<evidence type="ECO:0000256" key="2">
    <source>
        <dbReference type="ARBA" id="ARBA00013194"/>
    </source>
</evidence>
<evidence type="ECO:0000259" key="10">
    <source>
        <dbReference type="PROSITE" id="PS50059"/>
    </source>
</evidence>
<dbReference type="EMBL" id="GDKF01006632">
    <property type="protein sequence ID" value="JAT71990.1"/>
    <property type="molecule type" value="Transcribed_RNA"/>
</dbReference>
<organism evidence="11">
    <name type="scientific">Auxenochlorella protothecoides</name>
    <name type="common">Green microalga</name>
    <name type="synonym">Chlorella protothecoides</name>
    <dbReference type="NCBI Taxonomy" id="3075"/>
    <lineage>
        <taxon>Eukaryota</taxon>
        <taxon>Viridiplantae</taxon>
        <taxon>Chlorophyta</taxon>
        <taxon>core chlorophytes</taxon>
        <taxon>Trebouxiophyceae</taxon>
        <taxon>Chlorellales</taxon>
        <taxon>Chlorellaceae</taxon>
        <taxon>Auxenochlorella</taxon>
    </lineage>
</organism>
<gene>
    <name evidence="11" type="ORF">g.33832</name>
</gene>
<dbReference type="FunFam" id="3.10.50.40:FF:000025">
    <property type="entry name" value="Peptidylprolyl isomerase"/>
    <property type="match status" value="1"/>
</dbReference>
<dbReference type="EC" id="5.2.1.8" evidence="2 7"/>
<evidence type="ECO:0000256" key="5">
    <source>
        <dbReference type="ARBA" id="ARBA00023110"/>
    </source>
</evidence>
<dbReference type="InterPro" id="IPR050754">
    <property type="entry name" value="FKBP4/5/8-like"/>
</dbReference>
<dbReference type="InterPro" id="IPR046357">
    <property type="entry name" value="PPIase_dom_sf"/>
</dbReference>